<organism evidence="2 3">
    <name type="scientific">Nephila pilipes</name>
    <name type="common">Giant wood spider</name>
    <name type="synonym">Nephila maculata</name>
    <dbReference type="NCBI Taxonomy" id="299642"/>
    <lineage>
        <taxon>Eukaryota</taxon>
        <taxon>Metazoa</taxon>
        <taxon>Ecdysozoa</taxon>
        <taxon>Arthropoda</taxon>
        <taxon>Chelicerata</taxon>
        <taxon>Arachnida</taxon>
        <taxon>Araneae</taxon>
        <taxon>Araneomorphae</taxon>
        <taxon>Entelegynae</taxon>
        <taxon>Araneoidea</taxon>
        <taxon>Nephilidae</taxon>
        <taxon>Nephila</taxon>
    </lineage>
</organism>
<reference evidence="2" key="1">
    <citation type="submission" date="2020-08" db="EMBL/GenBank/DDBJ databases">
        <title>Multicomponent nature underlies the extraordinary mechanical properties of spider dragline silk.</title>
        <authorList>
            <person name="Kono N."/>
            <person name="Nakamura H."/>
            <person name="Mori M."/>
            <person name="Yoshida Y."/>
            <person name="Ohtoshi R."/>
            <person name="Malay A.D."/>
            <person name="Moran D.A.P."/>
            <person name="Tomita M."/>
            <person name="Numata K."/>
            <person name="Arakawa K."/>
        </authorList>
    </citation>
    <scope>NUCLEOTIDE SEQUENCE</scope>
</reference>
<comment type="caution">
    <text evidence="2">The sequence shown here is derived from an EMBL/GenBank/DDBJ whole genome shotgun (WGS) entry which is preliminary data.</text>
</comment>
<feature type="region of interest" description="Disordered" evidence="1">
    <location>
        <begin position="1"/>
        <end position="48"/>
    </location>
</feature>
<feature type="compositionally biased region" description="Basic and acidic residues" evidence="1">
    <location>
        <begin position="20"/>
        <end position="36"/>
    </location>
</feature>
<evidence type="ECO:0000256" key="1">
    <source>
        <dbReference type="SAM" id="MobiDB-lite"/>
    </source>
</evidence>
<evidence type="ECO:0000313" key="2">
    <source>
        <dbReference type="EMBL" id="GFU30508.1"/>
    </source>
</evidence>
<dbReference type="Proteomes" id="UP000887013">
    <property type="component" value="Unassembled WGS sequence"/>
</dbReference>
<dbReference type="AlphaFoldDB" id="A0A8X6UGI7"/>
<accession>A0A8X6UGI7</accession>
<proteinExistence type="predicted"/>
<feature type="compositionally biased region" description="Basic residues" evidence="1">
    <location>
        <begin position="9"/>
        <end position="18"/>
    </location>
</feature>
<dbReference type="EMBL" id="BMAW01033493">
    <property type="protein sequence ID" value="GFU30508.1"/>
    <property type="molecule type" value="Genomic_DNA"/>
</dbReference>
<keyword evidence="3" id="KW-1185">Reference proteome</keyword>
<protein>
    <submittedName>
        <fullName evidence="2">Uncharacterized protein</fullName>
    </submittedName>
</protein>
<evidence type="ECO:0000313" key="3">
    <source>
        <dbReference type="Proteomes" id="UP000887013"/>
    </source>
</evidence>
<name>A0A8X6UGI7_NEPPI</name>
<sequence length="127" mass="13714">MAQNEPHGMLHKAGKSAHGRATDDSPKEDSNKDTHTPKQGHFSPKSDVLFLKSDDSGGGCDERHAGFPLHPATVFVKRNSGVMTSGTLMEAAVDSNAVCRDLEEKECMVSAAQEKEQTFLFVGELVD</sequence>
<gene>
    <name evidence="2" type="ORF">NPIL_61711</name>
</gene>